<dbReference type="Pfam" id="PF02771">
    <property type="entry name" value="Acyl-CoA_dh_N"/>
    <property type="match status" value="1"/>
</dbReference>
<dbReference type="RefSeq" id="WP_150272600.1">
    <property type="nucleotide sequence ID" value="NZ_CP029194.1"/>
</dbReference>
<organism evidence="10 11">
    <name type="scientific">Streptomyces venezuelae</name>
    <dbReference type="NCBI Taxonomy" id="54571"/>
    <lineage>
        <taxon>Bacteria</taxon>
        <taxon>Bacillati</taxon>
        <taxon>Actinomycetota</taxon>
        <taxon>Actinomycetes</taxon>
        <taxon>Kitasatosporales</taxon>
        <taxon>Streptomycetaceae</taxon>
        <taxon>Streptomyces</taxon>
    </lineage>
</organism>
<sequence length="405" mass="43713">MAEFTLELNDDQKQVRDWLHGFAADVMRPAAAEWDEREETPWPIIQEAAKLGIYSLDFYAQQFFDPTGLGVPMTMEELFWGDAGIALSIVGTGLAAVGVLANGTEEQIGTWVPQMYGDANDVKVAAFCSSEPDAGSDVAAMRTRAVYDEAKDEWVLNGTKTWATNGGIANVHVVVAVVDAELGSRGHASFIVPPNTPGLSQGQKFQKHGIRASHTAEVVLEDVRVPGHCLLGGKDKLDERLARAREKAKAGGGASVKNAAMATFEASRPAVGAMAVGTARAAYEVALDYAKTRVQFGRPIIENQGVAFQLADMRTQIDAARLLVWRASWMATAGKPFTSAEGSMSKLYASEVAKQVTGQAIQILGGNGYTREYPVERMHRDAAIYTIFEGTSEIQRMVISRALAK</sequence>
<dbReference type="AlphaFoldDB" id="A0A5P2B0M6"/>
<dbReference type="InterPro" id="IPR009100">
    <property type="entry name" value="AcylCoA_DH/oxidase_NM_dom_sf"/>
</dbReference>
<dbReference type="InterPro" id="IPR036250">
    <property type="entry name" value="AcylCo_DH-like_C"/>
</dbReference>
<evidence type="ECO:0000313" key="11">
    <source>
        <dbReference type="Proteomes" id="UP000324106"/>
    </source>
</evidence>
<evidence type="ECO:0000259" key="9">
    <source>
        <dbReference type="Pfam" id="PF02771"/>
    </source>
</evidence>
<dbReference type="InterPro" id="IPR037069">
    <property type="entry name" value="AcylCoA_DH/ox_N_sf"/>
</dbReference>
<dbReference type="GO" id="GO:0050660">
    <property type="term" value="F:flavin adenine dinucleotide binding"/>
    <property type="evidence" value="ECO:0007669"/>
    <property type="project" value="InterPro"/>
</dbReference>
<dbReference type="Gene3D" id="1.10.540.10">
    <property type="entry name" value="Acyl-CoA dehydrogenase/oxidase, N-terminal domain"/>
    <property type="match status" value="1"/>
</dbReference>
<dbReference type="PROSITE" id="PS00073">
    <property type="entry name" value="ACYL_COA_DH_2"/>
    <property type="match status" value="1"/>
</dbReference>
<dbReference type="InterPro" id="IPR006089">
    <property type="entry name" value="Acyl-CoA_DH_CS"/>
</dbReference>
<dbReference type="Gene3D" id="1.20.140.10">
    <property type="entry name" value="Butyryl-CoA Dehydrogenase, subunit A, domain 3"/>
    <property type="match status" value="1"/>
</dbReference>
<dbReference type="EMBL" id="CP029194">
    <property type="protein sequence ID" value="QES23577.1"/>
    <property type="molecule type" value="Genomic_DNA"/>
</dbReference>
<dbReference type="InterPro" id="IPR006091">
    <property type="entry name" value="Acyl-CoA_Oxase/DH_mid-dom"/>
</dbReference>
<feature type="domain" description="Acyl-CoA oxidase/dehydrogenase middle" evidence="8">
    <location>
        <begin position="126"/>
        <end position="223"/>
    </location>
</feature>
<dbReference type="InterPro" id="IPR046373">
    <property type="entry name" value="Acyl-CoA_Oxase/DH_mid-dom_sf"/>
</dbReference>
<dbReference type="Pfam" id="PF00441">
    <property type="entry name" value="Acyl-CoA_dh_1"/>
    <property type="match status" value="1"/>
</dbReference>
<evidence type="ECO:0000259" key="8">
    <source>
        <dbReference type="Pfam" id="PF02770"/>
    </source>
</evidence>
<protein>
    <submittedName>
        <fullName evidence="10">Acyl-CoA dehydrogenase</fullName>
    </submittedName>
</protein>
<evidence type="ECO:0000256" key="4">
    <source>
        <dbReference type="ARBA" id="ARBA00022827"/>
    </source>
</evidence>
<comment type="cofactor">
    <cofactor evidence="1 6">
        <name>FAD</name>
        <dbReference type="ChEBI" id="CHEBI:57692"/>
    </cofactor>
</comment>
<dbReference type="PANTHER" id="PTHR43884">
    <property type="entry name" value="ACYL-COA DEHYDROGENASE"/>
    <property type="match status" value="1"/>
</dbReference>
<keyword evidence="3 6" id="KW-0285">Flavoprotein</keyword>
<feature type="domain" description="Acyl-CoA dehydrogenase/oxidase C-terminal" evidence="7">
    <location>
        <begin position="259"/>
        <end position="403"/>
    </location>
</feature>
<dbReference type="SUPFAM" id="SSF56645">
    <property type="entry name" value="Acyl-CoA dehydrogenase NM domain-like"/>
    <property type="match status" value="1"/>
</dbReference>
<comment type="similarity">
    <text evidence="2 6">Belongs to the acyl-CoA dehydrogenase family.</text>
</comment>
<dbReference type="Proteomes" id="UP000324106">
    <property type="component" value="Chromosome"/>
</dbReference>
<evidence type="ECO:0000256" key="1">
    <source>
        <dbReference type="ARBA" id="ARBA00001974"/>
    </source>
</evidence>
<dbReference type="SUPFAM" id="SSF47203">
    <property type="entry name" value="Acyl-CoA dehydrogenase C-terminal domain-like"/>
    <property type="match status" value="1"/>
</dbReference>
<dbReference type="InterPro" id="IPR009075">
    <property type="entry name" value="AcylCo_DH/oxidase_C"/>
</dbReference>
<dbReference type="FunFam" id="1.10.540.10:FF:000019">
    <property type="entry name" value="Acyl-CoA dehydrogenase"/>
    <property type="match status" value="1"/>
</dbReference>
<dbReference type="InterPro" id="IPR013786">
    <property type="entry name" value="AcylCoA_DH/ox_N"/>
</dbReference>
<dbReference type="OrthoDB" id="8876745at2"/>
<dbReference type="GO" id="GO:0003995">
    <property type="term" value="F:acyl-CoA dehydrogenase activity"/>
    <property type="evidence" value="ECO:0007669"/>
    <property type="project" value="InterPro"/>
</dbReference>
<accession>A0A5P2B0M6</accession>
<evidence type="ECO:0000256" key="3">
    <source>
        <dbReference type="ARBA" id="ARBA00022630"/>
    </source>
</evidence>
<dbReference type="PANTHER" id="PTHR43884:SF12">
    <property type="entry name" value="ISOVALERYL-COA DEHYDROGENASE, MITOCHONDRIAL-RELATED"/>
    <property type="match status" value="1"/>
</dbReference>
<keyword evidence="5 6" id="KW-0560">Oxidoreductase</keyword>
<feature type="domain" description="Acyl-CoA dehydrogenase/oxidase N-terminal" evidence="9">
    <location>
        <begin position="10"/>
        <end position="115"/>
    </location>
</feature>
<evidence type="ECO:0000259" key="7">
    <source>
        <dbReference type="Pfam" id="PF00441"/>
    </source>
</evidence>
<dbReference type="Pfam" id="PF02770">
    <property type="entry name" value="Acyl-CoA_dh_M"/>
    <property type="match status" value="1"/>
</dbReference>
<name>A0A5P2B0M6_STRVZ</name>
<dbReference type="FunFam" id="2.40.110.10:FF:000016">
    <property type="entry name" value="Acyl-CoA dehydrogenase"/>
    <property type="match status" value="1"/>
</dbReference>
<evidence type="ECO:0000256" key="2">
    <source>
        <dbReference type="ARBA" id="ARBA00009347"/>
    </source>
</evidence>
<evidence type="ECO:0000256" key="5">
    <source>
        <dbReference type="ARBA" id="ARBA00023002"/>
    </source>
</evidence>
<reference evidence="10 11" key="1">
    <citation type="submission" date="2018-05" db="EMBL/GenBank/DDBJ databases">
        <title>Streptomyces venezuelae.</title>
        <authorList>
            <person name="Kim W."/>
            <person name="Lee N."/>
            <person name="Cho B.-K."/>
        </authorList>
    </citation>
    <scope>NUCLEOTIDE SEQUENCE [LARGE SCALE GENOMIC DNA]</scope>
    <source>
        <strain evidence="10 11">ATCC 15068</strain>
    </source>
</reference>
<gene>
    <name evidence="10" type="ORF">DEJ46_34330</name>
</gene>
<dbReference type="Gene3D" id="2.40.110.10">
    <property type="entry name" value="Butyryl-CoA Dehydrogenase, subunit A, domain 2"/>
    <property type="match status" value="1"/>
</dbReference>
<dbReference type="FunFam" id="1.20.140.10:FF:000001">
    <property type="entry name" value="Acyl-CoA dehydrogenase"/>
    <property type="match status" value="1"/>
</dbReference>
<evidence type="ECO:0000313" key="10">
    <source>
        <dbReference type="EMBL" id="QES23577.1"/>
    </source>
</evidence>
<keyword evidence="4 6" id="KW-0274">FAD</keyword>
<proteinExistence type="inferred from homology"/>
<evidence type="ECO:0000256" key="6">
    <source>
        <dbReference type="RuleBase" id="RU362125"/>
    </source>
</evidence>